<protein>
    <recommendedName>
        <fullName evidence="6">Acetyl-CoA hydrolase</fullName>
    </recommendedName>
</protein>
<comment type="similarity">
    <text evidence="1">Belongs to the acetyl-CoA hydrolase/transferase family.</text>
</comment>
<evidence type="ECO:0000259" key="2">
    <source>
        <dbReference type="Pfam" id="PF02550"/>
    </source>
</evidence>
<feature type="domain" description="Acetyl-CoA hydrolase/transferase N-terminal" evidence="2">
    <location>
        <begin position="14"/>
        <end position="182"/>
    </location>
</feature>
<dbReference type="GO" id="GO:0008775">
    <property type="term" value="F:acetate CoA-transferase activity"/>
    <property type="evidence" value="ECO:0007669"/>
    <property type="project" value="InterPro"/>
</dbReference>
<name>A0AAD5N2Z2_PARTN</name>
<dbReference type="InterPro" id="IPR046433">
    <property type="entry name" value="ActCoA_hydro"/>
</dbReference>
<keyword evidence="5" id="KW-1185">Reference proteome</keyword>
<dbReference type="InterPro" id="IPR037171">
    <property type="entry name" value="NagB/RpiA_transferase-like"/>
</dbReference>
<dbReference type="AlphaFoldDB" id="A0AAD5N2Z2"/>
<evidence type="ECO:0008006" key="6">
    <source>
        <dbReference type="Google" id="ProtNLM"/>
    </source>
</evidence>
<dbReference type="EMBL" id="JAHQIW010003477">
    <property type="protein sequence ID" value="KAJ1358804.1"/>
    <property type="molecule type" value="Genomic_DNA"/>
</dbReference>
<gene>
    <name evidence="4" type="ORF">KIN20_017326</name>
</gene>
<dbReference type="Pfam" id="PF02550">
    <property type="entry name" value="AcetylCoA_hydro"/>
    <property type="match status" value="1"/>
</dbReference>
<feature type="domain" description="Acetyl-CoA hydrolase/transferase C-terminal" evidence="3">
    <location>
        <begin position="274"/>
        <end position="427"/>
    </location>
</feature>
<dbReference type="Gene3D" id="3.40.1080.10">
    <property type="entry name" value="Glutaconate Coenzyme A-transferase"/>
    <property type="match status" value="1"/>
</dbReference>
<evidence type="ECO:0000313" key="5">
    <source>
        <dbReference type="Proteomes" id="UP001196413"/>
    </source>
</evidence>
<evidence type="ECO:0000256" key="1">
    <source>
        <dbReference type="ARBA" id="ARBA00009632"/>
    </source>
</evidence>
<dbReference type="InterPro" id="IPR026888">
    <property type="entry name" value="AcetylCoA_hyd_C"/>
</dbReference>
<dbReference type="SUPFAM" id="SSF100950">
    <property type="entry name" value="NagB/RpiA/CoA transferase-like"/>
    <property type="match status" value="2"/>
</dbReference>
<evidence type="ECO:0000313" key="4">
    <source>
        <dbReference type="EMBL" id="KAJ1358804.1"/>
    </source>
</evidence>
<dbReference type="Pfam" id="PF13336">
    <property type="entry name" value="AcetylCoA_hyd_C"/>
    <property type="match status" value="1"/>
</dbReference>
<dbReference type="Gene3D" id="3.40.1080.20">
    <property type="entry name" value="Acetyl-CoA hydrolase/transferase C-terminal domain"/>
    <property type="match status" value="1"/>
</dbReference>
<dbReference type="InterPro" id="IPR038460">
    <property type="entry name" value="AcetylCoA_hyd_C_sf"/>
</dbReference>
<dbReference type="PANTHER" id="PTHR21432">
    <property type="entry name" value="ACETYL-COA HYDROLASE-RELATED"/>
    <property type="match status" value="1"/>
</dbReference>
<dbReference type="Proteomes" id="UP001196413">
    <property type="component" value="Unassembled WGS sequence"/>
</dbReference>
<dbReference type="GO" id="GO:0006083">
    <property type="term" value="P:acetate metabolic process"/>
    <property type="evidence" value="ECO:0007669"/>
    <property type="project" value="InterPro"/>
</dbReference>
<sequence>MPVVGKSPKVVTADAAVANILSGSNIFVHGIASTPTELLEALCRRVDTHELKNIRLMHLLLIGNVPTANNKYFGKIRSNCLFLANNYRPLVSEGHADYIPIFLSDMPSYFYDKSFRVDVALMAVSSPDEHGFCTLGVSVDTAKAALEMAKMVIAIVSPKIPRTHGNSIVHQSHIDYIVESDQTLHGLADDQPSQEEMKIGQLIAENLVDNGATLQLGIGAIPFSTLMSMKHHKDLGIHTEMLGHSIMDLIERGVVNNAKKTVLPGRVVTSFALGTQKFYEYLHNNPLFHFDCCSWTNCAEVIRSNSKMTAINSGIEIDITGQVASDSIGTTFYSGFGGQTDFMTAAPTAYDGMGKSIMALPSRTTKGQSRITVTLAKGAGVVTTRGHTRYVVTEHGIASLGGKNVRQRAYELIKIAHPEDREQLEKASFERLKCMPSPD</sequence>
<comment type="caution">
    <text evidence="4">The sequence shown here is derived from an EMBL/GenBank/DDBJ whole genome shotgun (WGS) entry which is preliminary data.</text>
</comment>
<dbReference type="Gene3D" id="3.30.750.70">
    <property type="entry name" value="4-hydroxybutyrate coenzyme like domains"/>
    <property type="match status" value="1"/>
</dbReference>
<dbReference type="GO" id="GO:0005739">
    <property type="term" value="C:mitochondrion"/>
    <property type="evidence" value="ECO:0007669"/>
    <property type="project" value="TreeGrafter"/>
</dbReference>
<accession>A0AAD5N2Z2</accession>
<organism evidence="4 5">
    <name type="scientific">Parelaphostrongylus tenuis</name>
    <name type="common">Meningeal worm</name>
    <dbReference type="NCBI Taxonomy" id="148309"/>
    <lineage>
        <taxon>Eukaryota</taxon>
        <taxon>Metazoa</taxon>
        <taxon>Ecdysozoa</taxon>
        <taxon>Nematoda</taxon>
        <taxon>Chromadorea</taxon>
        <taxon>Rhabditida</taxon>
        <taxon>Rhabditina</taxon>
        <taxon>Rhabditomorpha</taxon>
        <taxon>Strongyloidea</taxon>
        <taxon>Metastrongylidae</taxon>
        <taxon>Parelaphostrongylus</taxon>
    </lineage>
</organism>
<evidence type="ECO:0000259" key="3">
    <source>
        <dbReference type="Pfam" id="PF13336"/>
    </source>
</evidence>
<proteinExistence type="inferred from homology"/>
<reference evidence="4" key="1">
    <citation type="submission" date="2021-06" db="EMBL/GenBank/DDBJ databases">
        <title>Parelaphostrongylus tenuis whole genome reference sequence.</title>
        <authorList>
            <person name="Garwood T.J."/>
            <person name="Larsen P.A."/>
            <person name="Fountain-Jones N.M."/>
            <person name="Garbe J.R."/>
            <person name="Macchietto M.G."/>
            <person name="Kania S.A."/>
            <person name="Gerhold R.W."/>
            <person name="Richards J.E."/>
            <person name="Wolf T.M."/>
        </authorList>
    </citation>
    <scope>NUCLEOTIDE SEQUENCE</scope>
    <source>
        <strain evidence="4">MNPRO001-30</strain>
        <tissue evidence="4">Meninges</tissue>
    </source>
</reference>
<dbReference type="InterPro" id="IPR003702">
    <property type="entry name" value="ActCoA_hydro_N"/>
</dbReference>
<dbReference type="PANTHER" id="PTHR21432:SF13">
    <property type="entry name" value="ACETYL-COA HYDROLASE"/>
    <property type="match status" value="1"/>
</dbReference>